<evidence type="ECO:0000256" key="6">
    <source>
        <dbReference type="ARBA" id="ARBA00023186"/>
    </source>
</evidence>
<dbReference type="RefSeq" id="WP_145276190.1">
    <property type="nucleotide sequence ID" value="NZ_CP036426.1"/>
</dbReference>
<dbReference type="OrthoDB" id="9767721at2"/>
<dbReference type="SUPFAM" id="SSF109998">
    <property type="entry name" value="Triger factor/SurA peptide-binding domain-like"/>
    <property type="match status" value="1"/>
</dbReference>
<evidence type="ECO:0000256" key="7">
    <source>
        <dbReference type="ARBA" id="ARBA00023235"/>
    </source>
</evidence>
<dbReference type="InterPro" id="IPR005215">
    <property type="entry name" value="Trig_fac"/>
</dbReference>
<evidence type="ECO:0000259" key="12">
    <source>
        <dbReference type="Pfam" id="PF05698"/>
    </source>
</evidence>
<dbReference type="InterPro" id="IPR037041">
    <property type="entry name" value="Trigger_fac_C_sf"/>
</dbReference>
<keyword evidence="9" id="KW-0963">Cytoplasm</keyword>
<dbReference type="GO" id="GO:0003755">
    <property type="term" value="F:peptidyl-prolyl cis-trans isomerase activity"/>
    <property type="evidence" value="ECO:0007669"/>
    <property type="project" value="UniProtKB-UniRule"/>
</dbReference>
<comment type="subcellular location">
    <subcellularLocation>
        <location evidence="9">Cytoplasm</location>
    </subcellularLocation>
    <text evidence="9">About half TF is bound to the ribosome near the polypeptide exit tunnel while the other half is free in the cytoplasm.</text>
</comment>
<protein>
    <recommendedName>
        <fullName evidence="4 9">Trigger factor</fullName>
        <shortName evidence="9">TF</shortName>
        <ecNumber evidence="3 9">5.2.1.8</ecNumber>
    </recommendedName>
    <alternativeName>
        <fullName evidence="8 9">PPIase</fullName>
    </alternativeName>
</protein>
<feature type="region of interest" description="Disordered" evidence="10">
    <location>
        <begin position="463"/>
        <end position="500"/>
    </location>
</feature>
<dbReference type="AlphaFoldDB" id="A0A518HAW9"/>
<proteinExistence type="inferred from homology"/>
<comment type="catalytic activity">
    <reaction evidence="1 9">
        <text>[protein]-peptidylproline (omega=180) = [protein]-peptidylproline (omega=0)</text>
        <dbReference type="Rhea" id="RHEA:16237"/>
        <dbReference type="Rhea" id="RHEA-COMP:10747"/>
        <dbReference type="Rhea" id="RHEA-COMP:10748"/>
        <dbReference type="ChEBI" id="CHEBI:83833"/>
        <dbReference type="ChEBI" id="CHEBI:83834"/>
        <dbReference type="EC" id="5.2.1.8"/>
    </reaction>
</comment>
<keyword evidence="5 9" id="KW-0697">Rotamase</keyword>
<comment type="similarity">
    <text evidence="2 9">Belongs to the FKBP-type PPIase family. Tig subfamily.</text>
</comment>
<dbReference type="Pfam" id="PF05698">
    <property type="entry name" value="Trigger_C"/>
    <property type="match status" value="1"/>
</dbReference>
<accession>A0A518HAW9</accession>
<sequence length="500" mass="56231">MSTGENERDEPQTEAATAEGEAIQEGDAKKRLNLDVQITDAGPCKKHVKIVVPRSDIDEQFEESIGTFRKEALVPGFRPGKAPRELVQRRFRKEVAGQVKSALLMACMEQLDEEHKLNPITQPEFDFEAMELPEDGPMEIELDVEVQPDFETPEYKNLVVKRPVRKIADADVEGQYRAFLERYAQIVPKLEGGAEPGDYVVADLSFSHDGKTLNEVKEVQFRLQPQLRFQDGVIPALAESLTGAKPGESRTAKAQIGTSSPDPNLRGKEVDVSIQVHDLKAVRLPEADPAFFEGIGFDDEQDLKQALRSVLERRVEFQARQAVRRQIVDQLIERVPFDLPADLVKRQEISTLRRLVNEMREAGYSDSELRAREAEVRANAHEVTQRNLKEFFLLAKIAEGEDIKVEDEDLSDEIEMIAYRGDETPRRVRARLEKEGQMDNLATQILERKAIDRILEYITVELEEVSTPEDEPAADTLDETASGAVAEETEPASGGSSEEE</sequence>
<evidence type="ECO:0000256" key="9">
    <source>
        <dbReference type="HAMAP-Rule" id="MF_00303"/>
    </source>
</evidence>
<feature type="domain" description="Trigger factor C-terminal" evidence="12">
    <location>
        <begin position="301"/>
        <end position="456"/>
    </location>
</feature>
<gene>
    <name evidence="9 13" type="primary">tig</name>
    <name evidence="13" type="ORF">ElP_59550</name>
</gene>
<dbReference type="SUPFAM" id="SSF54534">
    <property type="entry name" value="FKBP-like"/>
    <property type="match status" value="1"/>
</dbReference>
<evidence type="ECO:0000256" key="2">
    <source>
        <dbReference type="ARBA" id="ARBA00005464"/>
    </source>
</evidence>
<dbReference type="GO" id="GO:0043022">
    <property type="term" value="F:ribosome binding"/>
    <property type="evidence" value="ECO:0007669"/>
    <property type="project" value="TreeGrafter"/>
</dbReference>
<dbReference type="PIRSF" id="PIRSF003095">
    <property type="entry name" value="Trigger_factor"/>
    <property type="match status" value="1"/>
</dbReference>
<evidence type="ECO:0000259" key="11">
    <source>
        <dbReference type="Pfam" id="PF05697"/>
    </source>
</evidence>
<organism evidence="13 14">
    <name type="scientific">Tautonia plasticadhaerens</name>
    <dbReference type="NCBI Taxonomy" id="2527974"/>
    <lineage>
        <taxon>Bacteria</taxon>
        <taxon>Pseudomonadati</taxon>
        <taxon>Planctomycetota</taxon>
        <taxon>Planctomycetia</taxon>
        <taxon>Isosphaerales</taxon>
        <taxon>Isosphaeraceae</taxon>
        <taxon>Tautonia</taxon>
    </lineage>
</organism>
<evidence type="ECO:0000313" key="14">
    <source>
        <dbReference type="Proteomes" id="UP000317835"/>
    </source>
</evidence>
<feature type="region of interest" description="Disordered" evidence="10">
    <location>
        <begin position="241"/>
        <end position="265"/>
    </location>
</feature>
<dbReference type="GO" id="GO:0044183">
    <property type="term" value="F:protein folding chaperone"/>
    <property type="evidence" value="ECO:0007669"/>
    <property type="project" value="TreeGrafter"/>
</dbReference>
<reference evidence="13 14" key="1">
    <citation type="submission" date="2019-02" db="EMBL/GenBank/DDBJ databases">
        <title>Deep-cultivation of Planctomycetes and their phenomic and genomic characterization uncovers novel biology.</title>
        <authorList>
            <person name="Wiegand S."/>
            <person name="Jogler M."/>
            <person name="Boedeker C."/>
            <person name="Pinto D."/>
            <person name="Vollmers J."/>
            <person name="Rivas-Marin E."/>
            <person name="Kohn T."/>
            <person name="Peeters S.H."/>
            <person name="Heuer A."/>
            <person name="Rast P."/>
            <person name="Oberbeckmann S."/>
            <person name="Bunk B."/>
            <person name="Jeske O."/>
            <person name="Meyerdierks A."/>
            <person name="Storesund J.E."/>
            <person name="Kallscheuer N."/>
            <person name="Luecker S."/>
            <person name="Lage O.M."/>
            <person name="Pohl T."/>
            <person name="Merkel B.J."/>
            <person name="Hornburger P."/>
            <person name="Mueller R.-W."/>
            <person name="Bruemmer F."/>
            <person name="Labrenz M."/>
            <person name="Spormann A.M."/>
            <person name="Op den Camp H."/>
            <person name="Overmann J."/>
            <person name="Amann R."/>
            <person name="Jetten M.S.M."/>
            <person name="Mascher T."/>
            <person name="Medema M.H."/>
            <person name="Devos D.P."/>
            <person name="Kaster A.-K."/>
            <person name="Ovreas L."/>
            <person name="Rohde M."/>
            <person name="Galperin M.Y."/>
            <person name="Jogler C."/>
        </authorList>
    </citation>
    <scope>NUCLEOTIDE SEQUENCE [LARGE SCALE GENOMIC DNA]</scope>
    <source>
        <strain evidence="13 14">ElP</strain>
    </source>
</reference>
<dbReference type="Gene3D" id="3.10.50.40">
    <property type="match status" value="1"/>
</dbReference>
<evidence type="ECO:0000256" key="3">
    <source>
        <dbReference type="ARBA" id="ARBA00013194"/>
    </source>
</evidence>
<dbReference type="Gene3D" id="1.10.3120.10">
    <property type="entry name" value="Trigger factor, C-terminal domain"/>
    <property type="match status" value="1"/>
</dbReference>
<dbReference type="InterPro" id="IPR008880">
    <property type="entry name" value="Trigger_fac_C"/>
</dbReference>
<dbReference type="PANTHER" id="PTHR30560:SF3">
    <property type="entry name" value="TRIGGER FACTOR-LIKE PROTEIN TIG, CHLOROPLASTIC"/>
    <property type="match status" value="1"/>
</dbReference>
<keyword evidence="9" id="KW-0132">Cell division</keyword>
<dbReference type="HAMAP" id="MF_00303">
    <property type="entry name" value="Trigger_factor_Tig"/>
    <property type="match status" value="1"/>
</dbReference>
<keyword evidence="6 9" id="KW-0143">Chaperone</keyword>
<feature type="domain" description="Trigger factor ribosome-binding bacterial" evidence="11">
    <location>
        <begin position="36"/>
        <end position="175"/>
    </location>
</feature>
<dbReference type="InterPro" id="IPR027304">
    <property type="entry name" value="Trigger_fact/SurA_dom_sf"/>
</dbReference>
<keyword evidence="14" id="KW-1185">Reference proteome</keyword>
<dbReference type="Proteomes" id="UP000317835">
    <property type="component" value="Chromosome"/>
</dbReference>
<dbReference type="EMBL" id="CP036426">
    <property type="protein sequence ID" value="QDV38008.1"/>
    <property type="molecule type" value="Genomic_DNA"/>
</dbReference>
<dbReference type="NCBIfam" id="TIGR00115">
    <property type="entry name" value="tig"/>
    <property type="match status" value="1"/>
</dbReference>
<dbReference type="Pfam" id="PF05697">
    <property type="entry name" value="Trigger_N"/>
    <property type="match status" value="1"/>
</dbReference>
<comment type="domain">
    <text evidence="9">Consists of 3 domains; the N-terminus binds the ribosome, the middle domain has PPIase activity, while the C-terminus has intrinsic chaperone activity on its own.</text>
</comment>
<dbReference type="InterPro" id="IPR008881">
    <property type="entry name" value="Trigger_fac_ribosome-bd_bac"/>
</dbReference>
<dbReference type="GO" id="GO:0005737">
    <property type="term" value="C:cytoplasm"/>
    <property type="evidence" value="ECO:0007669"/>
    <property type="project" value="UniProtKB-SubCell"/>
</dbReference>
<dbReference type="InterPro" id="IPR046357">
    <property type="entry name" value="PPIase_dom_sf"/>
</dbReference>
<evidence type="ECO:0000256" key="4">
    <source>
        <dbReference type="ARBA" id="ARBA00016902"/>
    </source>
</evidence>
<dbReference type="GO" id="GO:0051083">
    <property type="term" value="P:'de novo' cotranslational protein folding"/>
    <property type="evidence" value="ECO:0007669"/>
    <property type="project" value="TreeGrafter"/>
</dbReference>
<comment type="function">
    <text evidence="9">Involved in protein export. Acts as a chaperone by maintaining the newly synthesized protein in an open conformation. Functions as a peptidyl-prolyl cis-trans isomerase.</text>
</comment>
<dbReference type="InterPro" id="IPR036611">
    <property type="entry name" value="Trigger_fac_ribosome-bd_sf"/>
</dbReference>
<dbReference type="EC" id="5.2.1.8" evidence="3 9"/>
<dbReference type="Gene3D" id="3.30.70.1050">
    <property type="entry name" value="Trigger factor ribosome-binding domain"/>
    <property type="match status" value="1"/>
</dbReference>
<dbReference type="GO" id="GO:0051301">
    <property type="term" value="P:cell division"/>
    <property type="evidence" value="ECO:0007669"/>
    <property type="project" value="UniProtKB-KW"/>
</dbReference>
<evidence type="ECO:0000313" key="13">
    <source>
        <dbReference type="EMBL" id="QDV38008.1"/>
    </source>
</evidence>
<dbReference type="PANTHER" id="PTHR30560">
    <property type="entry name" value="TRIGGER FACTOR CHAPERONE AND PEPTIDYL-PROLYL CIS/TRANS ISOMERASE"/>
    <property type="match status" value="1"/>
</dbReference>
<dbReference type="GO" id="GO:0043335">
    <property type="term" value="P:protein unfolding"/>
    <property type="evidence" value="ECO:0007669"/>
    <property type="project" value="TreeGrafter"/>
</dbReference>
<feature type="compositionally biased region" description="Acidic residues" evidence="10">
    <location>
        <begin position="463"/>
        <end position="478"/>
    </location>
</feature>
<dbReference type="KEGG" id="tpla:ElP_59550"/>
<name>A0A518HAW9_9BACT</name>
<evidence type="ECO:0000256" key="10">
    <source>
        <dbReference type="SAM" id="MobiDB-lite"/>
    </source>
</evidence>
<feature type="region of interest" description="Disordered" evidence="10">
    <location>
        <begin position="1"/>
        <end position="28"/>
    </location>
</feature>
<keyword evidence="9" id="KW-0131">Cell cycle</keyword>
<evidence type="ECO:0000256" key="8">
    <source>
        <dbReference type="ARBA" id="ARBA00029986"/>
    </source>
</evidence>
<keyword evidence="7 9" id="KW-0413">Isomerase</keyword>
<dbReference type="SUPFAM" id="SSF102735">
    <property type="entry name" value="Trigger factor ribosome-binding domain"/>
    <property type="match status" value="1"/>
</dbReference>
<evidence type="ECO:0000256" key="5">
    <source>
        <dbReference type="ARBA" id="ARBA00023110"/>
    </source>
</evidence>
<feature type="compositionally biased region" description="Basic and acidic residues" evidence="10">
    <location>
        <begin position="1"/>
        <end position="11"/>
    </location>
</feature>
<evidence type="ECO:0000256" key="1">
    <source>
        <dbReference type="ARBA" id="ARBA00000971"/>
    </source>
</evidence>
<dbReference type="GO" id="GO:0015031">
    <property type="term" value="P:protein transport"/>
    <property type="evidence" value="ECO:0007669"/>
    <property type="project" value="UniProtKB-UniRule"/>
</dbReference>